<protein>
    <submittedName>
        <fullName evidence="1">Uncharacterized protein</fullName>
    </submittedName>
</protein>
<proteinExistence type="predicted"/>
<organism evidence="1 2">
    <name type="scientific">Elysia marginata</name>
    <dbReference type="NCBI Taxonomy" id="1093978"/>
    <lineage>
        <taxon>Eukaryota</taxon>
        <taxon>Metazoa</taxon>
        <taxon>Spiralia</taxon>
        <taxon>Lophotrochozoa</taxon>
        <taxon>Mollusca</taxon>
        <taxon>Gastropoda</taxon>
        <taxon>Heterobranchia</taxon>
        <taxon>Euthyneura</taxon>
        <taxon>Panpulmonata</taxon>
        <taxon>Sacoglossa</taxon>
        <taxon>Placobranchoidea</taxon>
        <taxon>Plakobranchidae</taxon>
        <taxon>Elysia</taxon>
    </lineage>
</organism>
<evidence type="ECO:0000313" key="2">
    <source>
        <dbReference type="Proteomes" id="UP000762676"/>
    </source>
</evidence>
<accession>A0AAV4JES1</accession>
<sequence length="201" mass="22161">MTCETLAISFTQNVLVLRRELASGGLHQTSSATLGLSQEEDVLMKLSLKMLDLAGVGQCGRLTLQPGTLLPVKRHHFDPDYKRLRGILADVNRTVRRCQSKLHSSSKKLIIGKLISLGKVKLIANAQNHFNLNNHGSWDKTQGGLIPVAGLSDLRCLSDITSNRQRRACPRNGVDIHIDVTFPFCTLKTHVNLIYSPGSNQ</sequence>
<dbReference type="AlphaFoldDB" id="A0AAV4JES1"/>
<evidence type="ECO:0000313" key="1">
    <source>
        <dbReference type="EMBL" id="GFS20213.1"/>
    </source>
</evidence>
<dbReference type="Proteomes" id="UP000762676">
    <property type="component" value="Unassembled WGS sequence"/>
</dbReference>
<comment type="caution">
    <text evidence="1">The sequence shown here is derived from an EMBL/GenBank/DDBJ whole genome shotgun (WGS) entry which is preliminary data.</text>
</comment>
<name>A0AAV4JES1_9GAST</name>
<reference evidence="1 2" key="1">
    <citation type="journal article" date="2021" name="Elife">
        <title>Chloroplast acquisition without the gene transfer in kleptoplastic sea slugs, Plakobranchus ocellatus.</title>
        <authorList>
            <person name="Maeda T."/>
            <person name="Takahashi S."/>
            <person name="Yoshida T."/>
            <person name="Shimamura S."/>
            <person name="Takaki Y."/>
            <person name="Nagai Y."/>
            <person name="Toyoda A."/>
            <person name="Suzuki Y."/>
            <person name="Arimoto A."/>
            <person name="Ishii H."/>
            <person name="Satoh N."/>
            <person name="Nishiyama T."/>
            <person name="Hasebe M."/>
            <person name="Maruyama T."/>
            <person name="Minagawa J."/>
            <person name="Obokata J."/>
            <person name="Shigenobu S."/>
        </authorList>
    </citation>
    <scope>NUCLEOTIDE SEQUENCE [LARGE SCALE GENOMIC DNA]</scope>
</reference>
<keyword evidence="2" id="KW-1185">Reference proteome</keyword>
<dbReference type="EMBL" id="BMAT01006797">
    <property type="protein sequence ID" value="GFS20213.1"/>
    <property type="molecule type" value="Genomic_DNA"/>
</dbReference>
<gene>
    <name evidence="1" type="ORF">ElyMa_003307800</name>
</gene>